<feature type="signal peptide" evidence="9">
    <location>
        <begin position="1"/>
        <end position="38"/>
    </location>
</feature>
<comment type="subcellular location">
    <subcellularLocation>
        <location evidence="1">Membrane</location>
        <topology evidence="1">Single-pass type I membrane protein</topology>
    </subcellularLocation>
</comment>
<keyword evidence="12" id="KW-1185">Reference proteome</keyword>
<keyword evidence="2" id="KW-0812">Transmembrane</keyword>
<evidence type="ECO:0000256" key="2">
    <source>
        <dbReference type="ARBA" id="ARBA00022692"/>
    </source>
</evidence>
<dbReference type="InterPro" id="IPR013106">
    <property type="entry name" value="Ig_V-set"/>
</dbReference>
<dbReference type="Gene3D" id="2.60.40.10">
    <property type="entry name" value="Immunoglobulins"/>
    <property type="match status" value="1"/>
</dbReference>
<feature type="chain" id="PRO_5025566337" evidence="9">
    <location>
        <begin position="39"/>
        <end position="205"/>
    </location>
</feature>
<dbReference type="Ensembl" id="ENSPMRT00000015410.1">
    <property type="protein sequence ID" value="ENSPMRP00000014429.1"/>
    <property type="gene ID" value="ENSPMRG00000009619.1"/>
</dbReference>
<dbReference type="InterPro" id="IPR000920">
    <property type="entry name" value="Myelin_P0-rel"/>
</dbReference>
<keyword evidence="8" id="KW-0393">Immunoglobulin domain</keyword>
<dbReference type="GO" id="GO:0009986">
    <property type="term" value="C:cell surface"/>
    <property type="evidence" value="ECO:0007669"/>
    <property type="project" value="TreeGrafter"/>
</dbReference>
<dbReference type="InterPro" id="IPR007110">
    <property type="entry name" value="Ig-like_dom"/>
</dbReference>
<keyword evidence="7" id="KW-0325">Glycoprotein</keyword>
<evidence type="ECO:0000256" key="5">
    <source>
        <dbReference type="ARBA" id="ARBA00023136"/>
    </source>
</evidence>
<dbReference type="RefSeq" id="XP_028582678.1">
    <property type="nucleotide sequence ID" value="XM_028726845.1"/>
</dbReference>
<evidence type="ECO:0000313" key="12">
    <source>
        <dbReference type="Proteomes" id="UP000472272"/>
    </source>
</evidence>
<proteinExistence type="predicted"/>
<dbReference type="OrthoDB" id="8831214at2759"/>
<protein>
    <submittedName>
        <fullName evidence="11">Myelin protein zero-like protein 1</fullName>
    </submittedName>
</protein>
<dbReference type="GO" id="GO:0005886">
    <property type="term" value="C:plasma membrane"/>
    <property type="evidence" value="ECO:0007669"/>
    <property type="project" value="TreeGrafter"/>
</dbReference>
<dbReference type="InterPro" id="IPR036179">
    <property type="entry name" value="Ig-like_dom_sf"/>
</dbReference>
<dbReference type="GO" id="GO:0005925">
    <property type="term" value="C:focal adhesion"/>
    <property type="evidence" value="ECO:0007669"/>
    <property type="project" value="TreeGrafter"/>
</dbReference>
<evidence type="ECO:0000256" key="3">
    <source>
        <dbReference type="ARBA" id="ARBA00022729"/>
    </source>
</evidence>
<gene>
    <name evidence="11" type="primary">LOC114595949</name>
</gene>
<dbReference type="SMART" id="SM00409">
    <property type="entry name" value="IG"/>
    <property type="match status" value="1"/>
</dbReference>
<dbReference type="InterPro" id="IPR013783">
    <property type="entry name" value="Ig-like_fold"/>
</dbReference>
<evidence type="ECO:0000256" key="8">
    <source>
        <dbReference type="ARBA" id="ARBA00023319"/>
    </source>
</evidence>
<dbReference type="GeneID" id="114595949"/>
<evidence type="ECO:0000259" key="10">
    <source>
        <dbReference type="PROSITE" id="PS50835"/>
    </source>
</evidence>
<dbReference type="Proteomes" id="UP000472272">
    <property type="component" value="Chromosome 4"/>
</dbReference>
<reference evidence="11" key="3">
    <citation type="submission" date="2025-09" db="UniProtKB">
        <authorList>
            <consortium name="Ensembl"/>
        </authorList>
    </citation>
    <scope>IDENTIFICATION</scope>
</reference>
<evidence type="ECO:0000313" key="11">
    <source>
        <dbReference type="Ensembl" id="ENSPMRP00000014429.1"/>
    </source>
</evidence>
<sequence length="205" mass="21854">MAAASTAAATGGPGKRKSSFPAGVPALWLALALALGHGARMASCSAAPEKTAVAVSSPTEIHVESGKIARLSCWFRTSIMISAATSVSWSYQALGSNSRPITFFYYSDWKAYDGKNTQFSGRSIWAGNLFNNDASIKIANMQPADNGTYFCDVKNPPDIVTAERAIVVRVLEKENVPASSGNISSCWLLVLQFCCVLASLPNYLF</sequence>
<keyword evidence="5" id="KW-0472">Membrane</keyword>
<evidence type="ECO:0000256" key="4">
    <source>
        <dbReference type="ARBA" id="ARBA00022989"/>
    </source>
</evidence>
<dbReference type="InterPro" id="IPR003599">
    <property type="entry name" value="Ig_sub"/>
</dbReference>
<evidence type="ECO:0000256" key="1">
    <source>
        <dbReference type="ARBA" id="ARBA00004479"/>
    </source>
</evidence>
<organism evidence="11 12">
    <name type="scientific">Podarcis muralis</name>
    <name type="common">Wall lizard</name>
    <name type="synonym">Lacerta muralis</name>
    <dbReference type="NCBI Taxonomy" id="64176"/>
    <lineage>
        <taxon>Eukaryota</taxon>
        <taxon>Metazoa</taxon>
        <taxon>Chordata</taxon>
        <taxon>Craniata</taxon>
        <taxon>Vertebrata</taxon>
        <taxon>Euteleostomi</taxon>
        <taxon>Lepidosauria</taxon>
        <taxon>Squamata</taxon>
        <taxon>Bifurcata</taxon>
        <taxon>Unidentata</taxon>
        <taxon>Episquamata</taxon>
        <taxon>Laterata</taxon>
        <taxon>Lacertibaenia</taxon>
        <taxon>Lacertidae</taxon>
        <taxon>Podarcis</taxon>
    </lineage>
</organism>
<dbReference type="AlphaFoldDB" id="A0A670ISF6"/>
<evidence type="ECO:0000256" key="7">
    <source>
        <dbReference type="ARBA" id="ARBA00023180"/>
    </source>
</evidence>
<keyword evidence="3 9" id="KW-0732">Signal</keyword>
<name>A0A670ISF6_PODMU</name>
<dbReference type="GeneTree" id="ENSGT01030000234556"/>
<keyword evidence="4" id="KW-1133">Transmembrane helix</keyword>
<evidence type="ECO:0000256" key="9">
    <source>
        <dbReference type="SAM" id="SignalP"/>
    </source>
</evidence>
<dbReference type="PANTHER" id="PTHR13869:SF19">
    <property type="entry name" value="MYELIN PROTEIN ZERO-LIKE PROTEIN 1"/>
    <property type="match status" value="1"/>
</dbReference>
<dbReference type="PANTHER" id="PTHR13869">
    <property type="entry name" value="MYELIN P0 RELATED"/>
    <property type="match status" value="1"/>
</dbReference>
<keyword evidence="6" id="KW-1015">Disulfide bond</keyword>
<evidence type="ECO:0000256" key="6">
    <source>
        <dbReference type="ARBA" id="ARBA00023157"/>
    </source>
</evidence>
<reference evidence="11 12" key="1">
    <citation type="journal article" date="2019" name="Proc. Natl. Acad. Sci. U.S.A.">
        <title>Regulatory changes in pterin and carotenoid genes underlie balanced color polymorphisms in the wall lizard.</title>
        <authorList>
            <person name="Andrade P."/>
            <person name="Pinho C."/>
            <person name="Perez I de Lanuza G."/>
            <person name="Afonso S."/>
            <person name="Brejcha J."/>
            <person name="Rubin C.J."/>
            <person name="Wallerman O."/>
            <person name="Pereira P."/>
            <person name="Sabatino S.J."/>
            <person name="Bellati A."/>
            <person name="Pellitteri-Rosa D."/>
            <person name="Bosakova Z."/>
            <person name="Bunikis I."/>
            <person name="Carretero M.A."/>
            <person name="Feiner N."/>
            <person name="Marsik P."/>
            <person name="Pauperio F."/>
            <person name="Salvi D."/>
            <person name="Soler L."/>
            <person name="While G.M."/>
            <person name="Uller T."/>
            <person name="Font E."/>
            <person name="Andersson L."/>
            <person name="Carneiro M."/>
        </authorList>
    </citation>
    <scope>NUCLEOTIDE SEQUENCE</scope>
</reference>
<feature type="domain" description="Ig-like" evidence="10">
    <location>
        <begin position="48"/>
        <end position="167"/>
    </location>
</feature>
<dbReference type="SUPFAM" id="SSF48726">
    <property type="entry name" value="Immunoglobulin"/>
    <property type="match status" value="1"/>
</dbReference>
<dbReference type="PROSITE" id="PS50835">
    <property type="entry name" value="IG_LIKE"/>
    <property type="match status" value="1"/>
</dbReference>
<reference evidence="11" key="2">
    <citation type="submission" date="2025-08" db="UniProtKB">
        <authorList>
            <consortium name="Ensembl"/>
        </authorList>
    </citation>
    <scope>IDENTIFICATION</scope>
</reference>
<dbReference type="SMART" id="SM00406">
    <property type="entry name" value="IGv"/>
    <property type="match status" value="1"/>
</dbReference>
<dbReference type="PRINTS" id="PR00213">
    <property type="entry name" value="MYELINP0"/>
</dbReference>
<accession>A0A670ISF6</accession>
<dbReference type="KEGG" id="pmua:114595949"/>
<dbReference type="Pfam" id="PF07686">
    <property type="entry name" value="V-set"/>
    <property type="match status" value="1"/>
</dbReference>